<reference evidence="3" key="1">
    <citation type="journal article" date="2019" name="Int. J. Syst. Evol. Microbiol.">
        <title>The Global Catalogue of Microorganisms (GCM) 10K type strain sequencing project: providing services to taxonomists for standard genome sequencing and annotation.</title>
        <authorList>
            <consortium name="The Broad Institute Genomics Platform"/>
            <consortium name="The Broad Institute Genome Sequencing Center for Infectious Disease"/>
            <person name="Wu L."/>
            <person name="Ma J."/>
        </authorList>
    </citation>
    <scope>NUCLEOTIDE SEQUENCE [LARGE SCALE GENOMIC DNA]</scope>
    <source>
        <strain evidence="3">JCM 17939</strain>
    </source>
</reference>
<feature type="signal peptide" evidence="1">
    <location>
        <begin position="1"/>
        <end position="36"/>
    </location>
</feature>
<protein>
    <submittedName>
        <fullName evidence="2">Uncharacterized protein</fullName>
    </submittedName>
</protein>
<accession>A0ABP8U7V9</accession>
<keyword evidence="3" id="KW-1185">Reference proteome</keyword>
<sequence>MFRMKILPWRKPGASARPAIAAMSLGIALIAVPAGAVSADTPTASRAASSCHATWSAVKAPNNAEAFNLSSSNSGQVYTSAPIGAVDALSDHSVWITATDRSWTQAPYPSGNNVSDIERYDGSNWVRSHSPSVPLDPGSGLATLTSLKFDSPDDGWAAGYYMSAPFSPLVEHWDGSRWTISPALSFPAQQDPGGTVTGLAAFSATDAWISVARPVGGSGLHPSLVEHWDGKSWAYVDYPLAQTSAVPVITALYGRAKNDIWLAAGIQGGEDAMHWDGAKWSVVPMPLPTGAGNWTISGLSATSAHDLWAVGAWKGPNGIQPLTEHWDGAKWTILPAPVPGNSPVGTLSSVAAISPSDAWAVGAYKQGPTPPGNGGANLIEHWDGQKWTAVPAPGGSPADSAELSSVSASSATNVWAAGRMEVPNAGASSMAPQLFHYGCTR</sequence>
<gene>
    <name evidence="2" type="ORF">GCM10023196_020280</name>
</gene>
<name>A0ABP8U7V9_9ACTN</name>
<evidence type="ECO:0000313" key="3">
    <source>
        <dbReference type="Proteomes" id="UP001501442"/>
    </source>
</evidence>
<proteinExistence type="predicted"/>
<comment type="caution">
    <text evidence="2">The sequence shown here is derived from an EMBL/GenBank/DDBJ whole genome shotgun (WGS) entry which is preliminary data.</text>
</comment>
<dbReference type="Proteomes" id="UP001501442">
    <property type="component" value="Unassembled WGS sequence"/>
</dbReference>
<feature type="chain" id="PRO_5047207415" evidence="1">
    <location>
        <begin position="37"/>
        <end position="441"/>
    </location>
</feature>
<evidence type="ECO:0000256" key="1">
    <source>
        <dbReference type="SAM" id="SignalP"/>
    </source>
</evidence>
<keyword evidence="1" id="KW-0732">Signal</keyword>
<dbReference type="EMBL" id="BAABHK010000002">
    <property type="protein sequence ID" value="GAA4623576.1"/>
    <property type="molecule type" value="Genomic_DNA"/>
</dbReference>
<organism evidence="2 3">
    <name type="scientific">Actinoallomurus vinaceus</name>
    <dbReference type="NCBI Taxonomy" id="1080074"/>
    <lineage>
        <taxon>Bacteria</taxon>
        <taxon>Bacillati</taxon>
        <taxon>Actinomycetota</taxon>
        <taxon>Actinomycetes</taxon>
        <taxon>Streptosporangiales</taxon>
        <taxon>Thermomonosporaceae</taxon>
        <taxon>Actinoallomurus</taxon>
    </lineage>
</organism>
<evidence type="ECO:0000313" key="2">
    <source>
        <dbReference type="EMBL" id="GAA4623576.1"/>
    </source>
</evidence>